<dbReference type="Gene3D" id="2.40.320.10">
    <property type="entry name" value="Hypothetical Protein Pfu-838710-001"/>
    <property type="match status" value="1"/>
</dbReference>
<evidence type="ECO:0000313" key="1">
    <source>
        <dbReference type="EMBL" id="QDV45884.1"/>
    </source>
</evidence>
<evidence type="ECO:0000313" key="2">
    <source>
        <dbReference type="Proteomes" id="UP000319004"/>
    </source>
</evidence>
<reference evidence="1 2" key="1">
    <citation type="submission" date="2019-03" db="EMBL/GenBank/DDBJ databases">
        <title>Deep-cultivation of Planctomycetes and their phenomic and genomic characterization uncovers novel biology.</title>
        <authorList>
            <person name="Wiegand S."/>
            <person name="Jogler M."/>
            <person name="Boedeker C."/>
            <person name="Pinto D."/>
            <person name="Vollmers J."/>
            <person name="Rivas-Marin E."/>
            <person name="Kohn T."/>
            <person name="Peeters S.H."/>
            <person name="Heuer A."/>
            <person name="Rast P."/>
            <person name="Oberbeckmann S."/>
            <person name="Bunk B."/>
            <person name="Jeske O."/>
            <person name="Meyerdierks A."/>
            <person name="Storesund J.E."/>
            <person name="Kallscheuer N."/>
            <person name="Luecker S."/>
            <person name="Lage O.M."/>
            <person name="Pohl T."/>
            <person name="Merkel B.J."/>
            <person name="Hornburger P."/>
            <person name="Mueller R.-W."/>
            <person name="Bruemmer F."/>
            <person name="Labrenz M."/>
            <person name="Spormann A.M."/>
            <person name="Op den Camp H."/>
            <person name="Overmann J."/>
            <person name="Amann R."/>
            <person name="Jetten M.S.M."/>
            <person name="Mascher T."/>
            <person name="Medema M.H."/>
            <person name="Devos D.P."/>
            <person name="Kaster A.-K."/>
            <person name="Ovreas L."/>
            <person name="Rohde M."/>
            <person name="Galperin M.Y."/>
            <person name="Jogler C."/>
        </authorList>
    </citation>
    <scope>NUCLEOTIDE SEQUENCE [LARGE SCALE GENOMIC DNA]</scope>
    <source>
        <strain evidence="1 2">Enr13</strain>
    </source>
</reference>
<proteinExistence type="predicted"/>
<protein>
    <submittedName>
        <fullName evidence="1">Uncharacterized protein</fullName>
    </submittedName>
</protein>
<sequence>MPRQSRPVTSREYKVMLRASRFVGNGQEVLAATEHFRSVFARAIGHAVAKQSDDPAVRGVFEPKQDDKQATVQFYDTKDRRLRNAGFVFRQRQPLSGGPLELTLKRRHRDRFFVSGSKTGGKTKFEEDIKATVDHEFLSLYSLSGKVTDVDAGTEFHALKDIRRVFKPVKSQLGDAYEGRKELLRVCDFIANQTVLEGVEFQASDKARAQCAVIVWHRKGGNAASPDVVEFSFRYRDKGLGAKQEPFTTEMAERCFKILQVFRDERSPLAAWVDLNGPTKTSYAYGLTRA</sequence>
<keyword evidence="2" id="KW-1185">Reference proteome</keyword>
<gene>
    <name evidence="1" type="ORF">Enr13x_57870</name>
</gene>
<dbReference type="SUPFAM" id="SSF55154">
    <property type="entry name" value="CYTH-like phosphatases"/>
    <property type="match status" value="1"/>
</dbReference>
<dbReference type="InterPro" id="IPR033469">
    <property type="entry name" value="CYTH-like_dom_sf"/>
</dbReference>
<dbReference type="EMBL" id="CP037423">
    <property type="protein sequence ID" value="QDV45884.1"/>
    <property type="molecule type" value="Genomic_DNA"/>
</dbReference>
<organism evidence="1 2">
    <name type="scientific">Stieleria neptunia</name>
    <dbReference type="NCBI Taxonomy" id="2527979"/>
    <lineage>
        <taxon>Bacteria</taxon>
        <taxon>Pseudomonadati</taxon>
        <taxon>Planctomycetota</taxon>
        <taxon>Planctomycetia</taxon>
        <taxon>Pirellulales</taxon>
        <taxon>Pirellulaceae</taxon>
        <taxon>Stieleria</taxon>
    </lineage>
</organism>
<dbReference type="RefSeq" id="WP_145390105.1">
    <property type="nucleotide sequence ID" value="NZ_CP037423.1"/>
</dbReference>
<dbReference type="Proteomes" id="UP000319004">
    <property type="component" value="Chromosome"/>
</dbReference>
<name>A0A518HYM5_9BACT</name>
<accession>A0A518HYM5</accession>
<dbReference type="OrthoDB" id="274958at2"/>
<dbReference type="KEGG" id="snep:Enr13x_57870"/>
<dbReference type="AlphaFoldDB" id="A0A518HYM5"/>